<dbReference type="Proteomes" id="UP000564378">
    <property type="component" value="Unassembled WGS sequence"/>
</dbReference>
<comment type="similarity">
    <text evidence="1">Belongs to the thiolase-like superfamily. Thiolase family.</text>
</comment>
<dbReference type="Gene3D" id="3.40.47.10">
    <property type="match status" value="1"/>
</dbReference>
<accession>A0A842HTE7</accession>
<dbReference type="GO" id="GO:0016746">
    <property type="term" value="F:acyltransferase activity"/>
    <property type="evidence" value="ECO:0007669"/>
    <property type="project" value="UniProtKB-KW"/>
</dbReference>
<dbReference type="Pfam" id="PF18313">
    <property type="entry name" value="TLP1_add_C"/>
    <property type="match status" value="1"/>
</dbReference>
<comment type="caution">
    <text evidence="5">The sequence shown here is derived from an EMBL/GenBank/DDBJ whole genome shotgun (WGS) entry which is preliminary data.</text>
</comment>
<dbReference type="RefSeq" id="WP_185800403.1">
    <property type="nucleotide sequence ID" value="NZ_JACJVJ010000001.1"/>
</dbReference>
<dbReference type="PANTHER" id="PTHR18919">
    <property type="entry name" value="ACETYL-COA C-ACYLTRANSFERASE"/>
    <property type="match status" value="1"/>
</dbReference>
<name>A0A842HTE7_9SPHN</name>
<keyword evidence="3" id="KW-0012">Acyltransferase</keyword>
<feature type="domain" description="Thiolase-like protein type 1 additional C-terminal" evidence="4">
    <location>
        <begin position="432"/>
        <end position="496"/>
    </location>
</feature>
<evidence type="ECO:0000256" key="1">
    <source>
        <dbReference type="ARBA" id="ARBA00010982"/>
    </source>
</evidence>
<evidence type="ECO:0000313" key="6">
    <source>
        <dbReference type="Proteomes" id="UP000564378"/>
    </source>
</evidence>
<sequence>MTEPLPPYTPVIIGVGQYAERIGEPGYRALSPMDLAGEALQRAIVDCGADVAGTIDTVAAIRQFEISTPNAKAPFGLSDNPPRSIARRVGCDPDRAILEVVGGQGPQKLVGELAAEIAEGRCGMAAIVGSEAISTALALMKSGEAADWSEEVGGDIEDRGFGMRGLLDKTLIVHGLVTPISLYALFENARRAQRGVSLDAYRHEMGELFASFTEVAAANPYAAAPVAHSAETLATVTERNRIVAEPFPRLMVARDQVNQAAGIILSSVEKAREAGIPEERWIYIHASADAKELSVLERPDLARSSASIASVQTALELVGIGVADIGYFDLYSCFPIAVSNIIDAFGIAPGDPRGLTLTGGLPFFGGAGNNYSAHAIAEAAARLRKNPDGYALVGANGGFMSKYSTGIYSRRPACWEGTCRWKTVPASGDKATVVDGYSGSAIVESYTVVPSASGDRGAIVGRAETGERFMAVPSDESGLDRLREGEPFGRRISVTAGEDRRNGFVFSD</sequence>
<evidence type="ECO:0000256" key="2">
    <source>
        <dbReference type="ARBA" id="ARBA00022679"/>
    </source>
</evidence>
<organism evidence="5 6">
    <name type="scientific">Parasphingopyxis marina</name>
    <dbReference type="NCBI Taxonomy" id="2761622"/>
    <lineage>
        <taxon>Bacteria</taxon>
        <taxon>Pseudomonadati</taxon>
        <taxon>Pseudomonadota</taxon>
        <taxon>Alphaproteobacteria</taxon>
        <taxon>Sphingomonadales</taxon>
        <taxon>Sphingomonadaceae</taxon>
        <taxon>Parasphingopyxis</taxon>
    </lineage>
</organism>
<dbReference type="EMBL" id="JACJVJ010000001">
    <property type="protein sequence ID" value="MBC2777178.1"/>
    <property type="molecule type" value="Genomic_DNA"/>
</dbReference>
<dbReference type="Gene3D" id="2.40.50.840">
    <property type="match status" value="1"/>
</dbReference>
<dbReference type="AlphaFoldDB" id="A0A842HTE7"/>
<dbReference type="InterPro" id="IPR040771">
    <property type="entry name" value="TLP1_add_C"/>
</dbReference>
<dbReference type="SUPFAM" id="SSF53901">
    <property type="entry name" value="Thiolase-like"/>
    <property type="match status" value="1"/>
</dbReference>
<evidence type="ECO:0000313" key="5">
    <source>
        <dbReference type="EMBL" id="MBC2777178.1"/>
    </source>
</evidence>
<gene>
    <name evidence="5" type="ORF">H6P80_06040</name>
</gene>
<evidence type="ECO:0000259" key="4">
    <source>
        <dbReference type="Pfam" id="PF18313"/>
    </source>
</evidence>
<dbReference type="InterPro" id="IPR016039">
    <property type="entry name" value="Thiolase-like"/>
</dbReference>
<dbReference type="PANTHER" id="PTHR18919:SF139">
    <property type="entry name" value="THIOLASE-LIKE PROTEIN TYPE 1 ADDITIONAL C-TERMINAL DOMAIN-CONTAINING PROTEIN"/>
    <property type="match status" value="1"/>
</dbReference>
<evidence type="ECO:0000256" key="3">
    <source>
        <dbReference type="ARBA" id="ARBA00023315"/>
    </source>
</evidence>
<keyword evidence="2 5" id="KW-0808">Transferase</keyword>
<proteinExistence type="inferred from homology"/>
<reference evidence="5 6" key="1">
    <citation type="submission" date="2020-08" db="EMBL/GenBank/DDBJ databases">
        <title>Draft genome sequence of Parasphingopyxis sp. GrpM-11.</title>
        <authorList>
            <person name="Oh J."/>
            <person name="Roh D.-H."/>
        </authorList>
    </citation>
    <scope>NUCLEOTIDE SEQUENCE [LARGE SCALE GENOMIC DNA]</scope>
    <source>
        <strain evidence="5 6">GrpM-11</strain>
    </source>
</reference>
<protein>
    <submittedName>
        <fullName evidence="5">Acetyl-CoA acetyltransferase</fullName>
    </submittedName>
</protein>
<keyword evidence="6" id="KW-1185">Reference proteome</keyword>